<accession>A0AA87R9S6</accession>
<feature type="compositionally biased region" description="Polar residues" evidence="4">
    <location>
        <begin position="10"/>
        <end position="21"/>
    </location>
</feature>
<dbReference type="GO" id="GO:0043190">
    <property type="term" value="C:ATP-binding cassette (ABC) transporter complex"/>
    <property type="evidence" value="ECO:0007669"/>
    <property type="project" value="InterPro"/>
</dbReference>
<dbReference type="PANTHER" id="PTHR42781:SF4">
    <property type="entry name" value="SPERMIDINE_PUTRESCINE IMPORT ATP-BINDING PROTEIN POTA"/>
    <property type="match status" value="1"/>
</dbReference>
<dbReference type="PROSITE" id="PS50893">
    <property type="entry name" value="ABC_TRANSPORTER_2"/>
    <property type="match status" value="1"/>
</dbReference>
<dbReference type="PROSITE" id="PS00211">
    <property type="entry name" value="ABC_TRANSPORTER_1"/>
    <property type="match status" value="1"/>
</dbReference>
<dbReference type="InterPro" id="IPR003593">
    <property type="entry name" value="AAA+_ATPase"/>
</dbReference>
<feature type="region of interest" description="Disordered" evidence="4">
    <location>
        <begin position="1"/>
        <end position="24"/>
    </location>
</feature>
<evidence type="ECO:0000256" key="4">
    <source>
        <dbReference type="SAM" id="MobiDB-lite"/>
    </source>
</evidence>
<dbReference type="GO" id="GO:0005524">
    <property type="term" value="F:ATP binding"/>
    <property type="evidence" value="ECO:0007669"/>
    <property type="project" value="UniProtKB-KW"/>
</dbReference>
<evidence type="ECO:0000313" key="7">
    <source>
        <dbReference type="Proteomes" id="UP000321749"/>
    </source>
</evidence>
<keyword evidence="3 6" id="KW-0067">ATP-binding</keyword>
<keyword evidence="7" id="KW-1185">Reference proteome</keyword>
<dbReference type="SUPFAM" id="SSF52540">
    <property type="entry name" value="P-loop containing nucleoside triphosphate hydrolases"/>
    <property type="match status" value="1"/>
</dbReference>
<evidence type="ECO:0000256" key="1">
    <source>
        <dbReference type="ARBA" id="ARBA00022448"/>
    </source>
</evidence>
<name>A0AA87R9S6_9MICO</name>
<dbReference type="Gene3D" id="2.40.50.100">
    <property type="match status" value="1"/>
</dbReference>
<dbReference type="PANTHER" id="PTHR42781">
    <property type="entry name" value="SPERMIDINE/PUTRESCINE IMPORT ATP-BINDING PROTEIN POTA"/>
    <property type="match status" value="1"/>
</dbReference>
<dbReference type="Proteomes" id="UP000321749">
    <property type="component" value="Unassembled WGS sequence"/>
</dbReference>
<dbReference type="GO" id="GO:0140359">
    <property type="term" value="F:ABC-type transporter activity"/>
    <property type="evidence" value="ECO:0007669"/>
    <property type="project" value="UniProtKB-ARBA"/>
</dbReference>
<dbReference type="SUPFAM" id="SSF50331">
    <property type="entry name" value="MOP-like"/>
    <property type="match status" value="1"/>
</dbReference>
<dbReference type="AlphaFoldDB" id="A0AA87R9S6"/>
<proteinExistence type="predicted"/>
<dbReference type="Gene3D" id="3.40.50.300">
    <property type="entry name" value="P-loop containing nucleotide triphosphate hydrolases"/>
    <property type="match status" value="1"/>
</dbReference>
<keyword evidence="1" id="KW-0813">Transport</keyword>
<organism evidence="6 7">
    <name type="scientific">Agrococcus baldri</name>
    <dbReference type="NCBI Taxonomy" id="153730"/>
    <lineage>
        <taxon>Bacteria</taxon>
        <taxon>Bacillati</taxon>
        <taxon>Actinomycetota</taxon>
        <taxon>Actinomycetes</taxon>
        <taxon>Micrococcales</taxon>
        <taxon>Microbacteriaceae</taxon>
        <taxon>Agrococcus</taxon>
    </lineage>
</organism>
<dbReference type="SMART" id="SM00382">
    <property type="entry name" value="AAA"/>
    <property type="match status" value="1"/>
</dbReference>
<dbReference type="InterPro" id="IPR050093">
    <property type="entry name" value="ABC_SmlMolc_Importer"/>
</dbReference>
<dbReference type="FunFam" id="3.40.50.300:FF:000042">
    <property type="entry name" value="Maltose/maltodextrin ABC transporter, ATP-binding protein"/>
    <property type="match status" value="1"/>
</dbReference>
<keyword evidence="2" id="KW-0547">Nucleotide-binding</keyword>
<evidence type="ECO:0000313" key="6">
    <source>
        <dbReference type="EMBL" id="GEK79145.1"/>
    </source>
</evidence>
<evidence type="ECO:0000259" key="5">
    <source>
        <dbReference type="PROSITE" id="PS50893"/>
    </source>
</evidence>
<dbReference type="InterPro" id="IPR027417">
    <property type="entry name" value="P-loop_NTPase"/>
</dbReference>
<dbReference type="Pfam" id="PF08402">
    <property type="entry name" value="TOBE_2"/>
    <property type="match status" value="1"/>
</dbReference>
<dbReference type="InterPro" id="IPR008995">
    <property type="entry name" value="Mo/tungstate-bd_C_term_dom"/>
</dbReference>
<protein>
    <submittedName>
        <fullName evidence="6">Fe3+/spermidine/putrescine ABC transporter ATP-binding protein</fullName>
    </submittedName>
</protein>
<dbReference type="InterPro" id="IPR003439">
    <property type="entry name" value="ABC_transporter-like_ATP-bd"/>
</dbReference>
<reference evidence="6 7" key="1">
    <citation type="submission" date="2019-07" db="EMBL/GenBank/DDBJ databases">
        <title>Whole genome shotgun sequence of Agrococcus baldri NBRC 103055.</title>
        <authorList>
            <person name="Hosoyama A."/>
            <person name="Uohara A."/>
            <person name="Ohji S."/>
            <person name="Ichikawa N."/>
        </authorList>
    </citation>
    <scope>NUCLEOTIDE SEQUENCE [LARGE SCALE GENOMIC DNA]</scope>
    <source>
        <strain evidence="6 7">NBRC 103055</strain>
    </source>
</reference>
<dbReference type="Pfam" id="PF00005">
    <property type="entry name" value="ABC_tran"/>
    <property type="match status" value="1"/>
</dbReference>
<dbReference type="GO" id="GO:0016887">
    <property type="term" value="F:ATP hydrolysis activity"/>
    <property type="evidence" value="ECO:0007669"/>
    <property type="project" value="InterPro"/>
</dbReference>
<dbReference type="InterPro" id="IPR017871">
    <property type="entry name" value="ABC_transporter-like_CS"/>
</dbReference>
<feature type="domain" description="ABC transporter" evidence="5">
    <location>
        <begin position="27"/>
        <end position="268"/>
    </location>
</feature>
<dbReference type="EMBL" id="BJUU01000002">
    <property type="protein sequence ID" value="GEK79145.1"/>
    <property type="molecule type" value="Genomic_DNA"/>
</dbReference>
<gene>
    <name evidence="6" type="primary">sfuC</name>
    <name evidence="6" type="ORF">ABA31_04960</name>
</gene>
<evidence type="ECO:0000256" key="2">
    <source>
        <dbReference type="ARBA" id="ARBA00022741"/>
    </source>
</evidence>
<evidence type="ECO:0000256" key="3">
    <source>
        <dbReference type="ARBA" id="ARBA00022840"/>
    </source>
</evidence>
<dbReference type="InterPro" id="IPR013611">
    <property type="entry name" value="Transp-assoc_OB_typ2"/>
</dbReference>
<sequence>MRGKGESPQAELTSASSQPDRSNAALIEVNDLKKHFRRRGGNAVTAIDGIDISVMPGEFLVLLGPSGCGKTTLLRCLGGLEQPDEGRISLDGRLVFDSAHGVELPPERRHTSMLFQSYALWPHMTVFDNVAYPLRARHQKSSVIKERVGAVLASVQCEDLADQYPDDISGGQQQRIALARALVPANRVVLFDEPMSNVDAKVRSSLRQQLRGLQREVGFAAVYVTHDQAEALDLADRIAVLRDGSIEQIGSPREIYRRPRSAYVARFVGSVNELQGRVTAIDGTSIAVDTGMGVIHAEKREEQLNVGQNVLVMFRPEAAAISASERPEREQNSWSARVVDQVYQGSFVEATVQVNGVEVKVIDTDDRQSDLIGGLVHFHIDPAHVMLFAEAPESA</sequence>
<comment type="caution">
    <text evidence="6">The sequence shown here is derived from an EMBL/GenBank/DDBJ whole genome shotgun (WGS) entry which is preliminary data.</text>
</comment>